<dbReference type="EMBL" id="BAAARE010000016">
    <property type="protein sequence ID" value="GAA2493569.1"/>
    <property type="molecule type" value="Genomic_DNA"/>
</dbReference>
<accession>A0ABP5ZEB3</accession>
<evidence type="ECO:0000256" key="1">
    <source>
        <dbReference type="SAM" id="MobiDB-lite"/>
    </source>
</evidence>
<gene>
    <name evidence="2" type="ORF">GCM10009858_34460</name>
</gene>
<reference evidence="3" key="1">
    <citation type="journal article" date="2019" name="Int. J. Syst. Evol. Microbiol.">
        <title>The Global Catalogue of Microorganisms (GCM) 10K type strain sequencing project: providing services to taxonomists for standard genome sequencing and annotation.</title>
        <authorList>
            <consortium name="The Broad Institute Genomics Platform"/>
            <consortium name="The Broad Institute Genome Sequencing Center for Infectious Disease"/>
            <person name="Wu L."/>
            <person name="Ma J."/>
        </authorList>
    </citation>
    <scope>NUCLEOTIDE SEQUENCE [LARGE SCALE GENOMIC DNA]</scope>
    <source>
        <strain evidence="3">JCM 16259</strain>
    </source>
</reference>
<name>A0ABP5ZEB3_9MICO</name>
<protein>
    <submittedName>
        <fullName evidence="2">Uncharacterized protein</fullName>
    </submittedName>
</protein>
<keyword evidence="3" id="KW-1185">Reference proteome</keyword>
<comment type="caution">
    <text evidence="2">The sequence shown here is derived from an EMBL/GenBank/DDBJ whole genome shotgun (WGS) entry which is preliminary data.</text>
</comment>
<proteinExistence type="predicted"/>
<organism evidence="2 3">
    <name type="scientific">Terrabacter carboxydivorans</name>
    <dbReference type="NCBI Taxonomy" id="619730"/>
    <lineage>
        <taxon>Bacteria</taxon>
        <taxon>Bacillati</taxon>
        <taxon>Actinomycetota</taxon>
        <taxon>Actinomycetes</taxon>
        <taxon>Micrococcales</taxon>
        <taxon>Intrasporangiaceae</taxon>
        <taxon>Terrabacter</taxon>
    </lineage>
</organism>
<sequence length="78" mass="7761">MVAPPRSQVPVVARHAVAASREETSRDTGTAVAPAPDPADPLVPVVVVVRGVDGVDGGLVVRAAVRVVEAAGTSSVVV</sequence>
<evidence type="ECO:0000313" key="3">
    <source>
        <dbReference type="Proteomes" id="UP001500730"/>
    </source>
</evidence>
<feature type="region of interest" description="Disordered" evidence="1">
    <location>
        <begin position="1"/>
        <end position="36"/>
    </location>
</feature>
<dbReference type="Proteomes" id="UP001500730">
    <property type="component" value="Unassembled WGS sequence"/>
</dbReference>
<evidence type="ECO:0000313" key="2">
    <source>
        <dbReference type="EMBL" id="GAA2493569.1"/>
    </source>
</evidence>